<dbReference type="PANTHER" id="PTHR43639:SF1">
    <property type="entry name" value="SHORT-CHAIN DEHYDROGENASE_REDUCTASE FAMILY PROTEIN"/>
    <property type="match status" value="1"/>
</dbReference>
<dbReference type="InterPro" id="IPR020904">
    <property type="entry name" value="Sc_DH/Rdtase_CS"/>
</dbReference>
<organism evidence="3 4">
    <name type="scientific">Steroidobacter denitrificans</name>
    <dbReference type="NCBI Taxonomy" id="465721"/>
    <lineage>
        <taxon>Bacteria</taxon>
        <taxon>Pseudomonadati</taxon>
        <taxon>Pseudomonadota</taxon>
        <taxon>Gammaproteobacteria</taxon>
        <taxon>Steroidobacterales</taxon>
        <taxon>Steroidobacteraceae</taxon>
        <taxon>Steroidobacter</taxon>
    </lineage>
</organism>
<dbReference type="FunFam" id="3.40.50.720:FF:000084">
    <property type="entry name" value="Short-chain dehydrogenase reductase"/>
    <property type="match status" value="1"/>
</dbReference>
<dbReference type="PRINTS" id="PR00081">
    <property type="entry name" value="GDHRDH"/>
</dbReference>
<keyword evidence="2 3" id="KW-0560">Oxidoreductase</keyword>
<dbReference type="STRING" id="465721.ACG33_01140"/>
<evidence type="ECO:0000256" key="1">
    <source>
        <dbReference type="ARBA" id="ARBA00006484"/>
    </source>
</evidence>
<dbReference type="EC" id="1.5.1.33" evidence="3"/>
<dbReference type="PRINTS" id="PR00080">
    <property type="entry name" value="SDRFAMILY"/>
</dbReference>
<proteinExistence type="inferred from homology"/>
<accession>A0A127F7X9</accession>
<dbReference type="SUPFAM" id="SSF51735">
    <property type="entry name" value="NAD(P)-binding Rossmann-fold domains"/>
    <property type="match status" value="1"/>
</dbReference>
<sequence length="276" mass="29157">MVSMNHSIEPGKRHIAALTGVGAEADRTSADDLEGRVVLITGAARRLGAAMARGFHAEGADIGIHFYRSRQDAEQLMTELNQTRAGSAVAVGADLLDTASLAELVTRIQAAFGRLDILINNASSFYPTPLGGVSASQWEDLMGTNLRAPFFLAQAAAPALRAGAGLILNMIDIHAQRPLPDHLIYSSAKAGLAMLTRALARELGPEIRVNGIAPGPILWPDAGMDESLKAEIVSKTLLKRSGCPQDIVRAALFFAKNAPYVTGQILAVDGGRSVGW</sequence>
<dbReference type="Pfam" id="PF13561">
    <property type="entry name" value="adh_short_C2"/>
    <property type="match status" value="1"/>
</dbReference>
<dbReference type="Gene3D" id="3.40.50.720">
    <property type="entry name" value="NAD(P)-binding Rossmann-like Domain"/>
    <property type="match status" value="1"/>
</dbReference>
<dbReference type="AlphaFoldDB" id="A0A127F7X9"/>
<dbReference type="PATRIC" id="fig|465721.4.peg.247"/>
<protein>
    <submittedName>
        <fullName evidence="3">Pteridine reductase</fullName>
        <ecNumber evidence="3">1.5.1.33</ecNumber>
    </submittedName>
</protein>
<dbReference type="InterPro" id="IPR036291">
    <property type="entry name" value="NAD(P)-bd_dom_sf"/>
</dbReference>
<dbReference type="InterPro" id="IPR002347">
    <property type="entry name" value="SDR_fam"/>
</dbReference>
<evidence type="ECO:0000256" key="2">
    <source>
        <dbReference type="ARBA" id="ARBA00023002"/>
    </source>
</evidence>
<dbReference type="PANTHER" id="PTHR43639">
    <property type="entry name" value="OXIDOREDUCTASE, SHORT-CHAIN DEHYDROGENASE/REDUCTASE FAMILY (AFU_ORTHOLOGUE AFUA_5G02870)"/>
    <property type="match status" value="1"/>
</dbReference>
<reference evidence="3 4" key="1">
    <citation type="submission" date="2015-06" db="EMBL/GenBank/DDBJ databases">
        <title>A Comprehensive Approach to Explore the Metabolic and Phylogenetic Diversity of Bacterial Steroid Degradation in the Environment: Testosterone as an Example.</title>
        <authorList>
            <person name="Yang F.-C."/>
            <person name="Chen Y.-L."/>
            <person name="Yu C.-P."/>
            <person name="Tang S.-L."/>
            <person name="Wang P.-H."/>
            <person name="Ismail W."/>
            <person name="Wang C.-H."/>
            <person name="Yang C.-Y."/>
            <person name="Chiang Y.-R."/>
        </authorList>
    </citation>
    <scope>NUCLEOTIDE SEQUENCE [LARGE SCALE GENOMIC DNA]</scope>
    <source>
        <strain evidence="3 4">DSM 18526</strain>
    </source>
</reference>
<name>A0A127F7X9_STEDE</name>
<evidence type="ECO:0000313" key="4">
    <source>
        <dbReference type="Proteomes" id="UP000070250"/>
    </source>
</evidence>
<dbReference type="PROSITE" id="PS00061">
    <property type="entry name" value="ADH_SHORT"/>
    <property type="match status" value="1"/>
</dbReference>
<keyword evidence="4" id="KW-1185">Reference proteome</keyword>
<dbReference type="GO" id="GO:0047040">
    <property type="term" value="F:pteridine reductase activity"/>
    <property type="evidence" value="ECO:0007669"/>
    <property type="project" value="UniProtKB-EC"/>
</dbReference>
<dbReference type="EMBL" id="CP011971">
    <property type="protein sequence ID" value="AMN45731.1"/>
    <property type="molecule type" value="Genomic_DNA"/>
</dbReference>
<dbReference type="Proteomes" id="UP000070250">
    <property type="component" value="Chromosome"/>
</dbReference>
<comment type="similarity">
    <text evidence="1">Belongs to the short-chain dehydrogenases/reductases (SDR) family.</text>
</comment>
<gene>
    <name evidence="3" type="ORF">ACG33_01140</name>
</gene>
<dbReference type="NCBIfam" id="NF006598">
    <property type="entry name" value="PRK09135.1"/>
    <property type="match status" value="1"/>
</dbReference>
<evidence type="ECO:0000313" key="3">
    <source>
        <dbReference type="EMBL" id="AMN45731.1"/>
    </source>
</evidence>
<dbReference type="KEGG" id="sdf:ACG33_01140"/>